<comment type="caution">
    <text evidence="1">The sequence shown here is derived from an EMBL/GenBank/DDBJ whole genome shotgun (WGS) entry which is preliminary data.</text>
</comment>
<gene>
    <name evidence="1" type="ORF">B0H16DRAFT_1662228</name>
</gene>
<sequence length="387" mass="43308">MMQSALEGVYRPRPVLDSRTLDIALMVYRLGSRKLLYVVNHGLGFPSLRTLRNHMAFTKVMPTPLCGVSFMIDEVALEERANHFHHNNSIGGLCWRQSATVNLQLKTYDDAVKISEKIKTGEVHLSKEMTVVSVSCFGESGTYPILALSTCKFVGPDESSRIYQIVTETWLKNAADEVGMMWSWATDGESSRCRAGYDNFVKHELPSSSPIFGTLASMVGLNIFTGLHSVTLDFDYKHIFKWICTLIRSTPGMALCNGRIINPAVLTRFLARLPDQSADSVQKLLFPDDAQDAIIDFLDFDFGQVSADAAADLDSIRLLALLLKSILAPFITPTMSLTEQMTHLSTYAHLAFTLFRLNRLTFMSNQLYGDSQSMIKNTFFCLANVRR</sequence>
<keyword evidence="2" id="KW-1185">Reference proteome</keyword>
<evidence type="ECO:0000313" key="1">
    <source>
        <dbReference type="EMBL" id="KAJ7759666.1"/>
    </source>
</evidence>
<reference evidence="1" key="1">
    <citation type="submission" date="2023-03" db="EMBL/GenBank/DDBJ databases">
        <title>Massive genome expansion in bonnet fungi (Mycena s.s.) driven by repeated elements and novel gene families across ecological guilds.</title>
        <authorList>
            <consortium name="Lawrence Berkeley National Laboratory"/>
            <person name="Harder C.B."/>
            <person name="Miyauchi S."/>
            <person name="Viragh M."/>
            <person name="Kuo A."/>
            <person name="Thoen E."/>
            <person name="Andreopoulos B."/>
            <person name="Lu D."/>
            <person name="Skrede I."/>
            <person name="Drula E."/>
            <person name="Henrissat B."/>
            <person name="Morin E."/>
            <person name="Kohler A."/>
            <person name="Barry K."/>
            <person name="LaButti K."/>
            <person name="Morin E."/>
            <person name="Salamov A."/>
            <person name="Lipzen A."/>
            <person name="Mereny Z."/>
            <person name="Hegedus B."/>
            <person name="Baldrian P."/>
            <person name="Stursova M."/>
            <person name="Weitz H."/>
            <person name="Taylor A."/>
            <person name="Grigoriev I.V."/>
            <person name="Nagy L.G."/>
            <person name="Martin F."/>
            <person name="Kauserud H."/>
        </authorList>
    </citation>
    <scope>NUCLEOTIDE SEQUENCE</scope>
    <source>
        <strain evidence="1">CBHHK182m</strain>
    </source>
</reference>
<dbReference type="EMBL" id="JARKIB010000039">
    <property type="protein sequence ID" value="KAJ7759666.1"/>
    <property type="molecule type" value="Genomic_DNA"/>
</dbReference>
<protein>
    <submittedName>
        <fullName evidence="1">Uncharacterized protein</fullName>
    </submittedName>
</protein>
<name>A0AAD7J9E2_9AGAR</name>
<accession>A0AAD7J9E2</accession>
<proteinExistence type="predicted"/>
<dbReference type="AlphaFoldDB" id="A0AAD7J9E2"/>
<evidence type="ECO:0000313" key="2">
    <source>
        <dbReference type="Proteomes" id="UP001215598"/>
    </source>
</evidence>
<dbReference type="Proteomes" id="UP001215598">
    <property type="component" value="Unassembled WGS sequence"/>
</dbReference>
<organism evidence="1 2">
    <name type="scientific">Mycena metata</name>
    <dbReference type="NCBI Taxonomy" id="1033252"/>
    <lineage>
        <taxon>Eukaryota</taxon>
        <taxon>Fungi</taxon>
        <taxon>Dikarya</taxon>
        <taxon>Basidiomycota</taxon>
        <taxon>Agaricomycotina</taxon>
        <taxon>Agaricomycetes</taxon>
        <taxon>Agaricomycetidae</taxon>
        <taxon>Agaricales</taxon>
        <taxon>Marasmiineae</taxon>
        <taxon>Mycenaceae</taxon>
        <taxon>Mycena</taxon>
    </lineage>
</organism>